<dbReference type="AlphaFoldDB" id="A0A2U2MXQ4"/>
<feature type="region of interest" description="Disordered" evidence="1">
    <location>
        <begin position="1"/>
        <end position="27"/>
    </location>
</feature>
<accession>A0A2U2MXQ4</accession>
<feature type="compositionally biased region" description="Basic and acidic residues" evidence="1">
    <location>
        <begin position="1"/>
        <end position="14"/>
    </location>
</feature>
<dbReference type="Proteomes" id="UP000245474">
    <property type="component" value="Unassembled WGS sequence"/>
</dbReference>
<evidence type="ECO:0000313" key="3">
    <source>
        <dbReference type="Proteomes" id="UP000245474"/>
    </source>
</evidence>
<evidence type="ECO:0000256" key="1">
    <source>
        <dbReference type="SAM" id="MobiDB-lite"/>
    </source>
</evidence>
<reference evidence="2 3" key="1">
    <citation type="submission" date="2018-05" db="EMBL/GenBank/DDBJ databases">
        <title>Spiribacter halobius sp. nov., a moderately halophilic bacterium isolated from marine solar saltern.</title>
        <authorList>
            <person name="Zheng W.-S."/>
            <person name="Lu D.-C."/>
            <person name="Du Z.-J."/>
        </authorList>
    </citation>
    <scope>NUCLEOTIDE SEQUENCE [LARGE SCALE GENOMIC DNA]</scope>
    <source>
        <strain evidence="2 3">E85</strain>
    </source>
</reference>
<comment type="caution">
    <text evidence="2">The sequence shown here is derived from an EMBL/GenBank/DDBJ whole genome shotgun (WGS) entry which is preliminary data.</text>
</comment>
<organism evidence="2 3">
    <name type="scientific">Sediminicurvatus halobius</name>
    <dbReference type="NCBI Taxonomy" id="2182432"/>
    <lineage>
        <taxon>Bacteria</taxon>
        <taxon>Pseudomonadati</taxon>
        <taxon>Pseudomonadota</taxon>
        <taxon>Gammaproteobacteria</taxon>
        <taxon>Chromatiales</taxon>
        <taxon>Ectothiorhodospiraceae</taxon>
        <taxon>Sediminicurvatus</taxon>
    </lineage>
</organism>
<name>A0A2U2MXQ4_9GAMM</name>
<protein>
    <submittedName>
        <fullName evidence="2">Uncharacterized protein</fullName>
    </submittedName>
</protein>
<sequence length="216" mass="24051">MKQDEPRKPAESEAAHSAPEQSPDRRRRSLLKGITVTAPVLLTLPSRRVWGADGNCTISAMTSANLSRPERTASCEGCTPGYWMNNPGQWPETFDPGTPYAEKGSNCFNKDGTPFHADYLFEKSVNANFADLTLMQVMRRARCKDTKDVYSDPFELGFHAAAALLNAADPRVEFGYGWSEIVEIYNARVHDDQEGLRADLIMLNERYCPLAADDSL</sequence>
<proteinExistence type="predicted"/>
<dbReference type="RefSeq" id="WP_109679896.1">
    <property type="nucleotide sequence ID" value="NZ_CP086615.1"/>
</dbReference>
<evidence type="ECO:0000313" key="2">
    <source>
        <dbReference type="EMBL" id="PWG61454.1"/>
    </source>
</evidence>
<dbReference type="EMBL" id="QFFI01000034">
    <property type="protein sequence ID" value="PWG61454.1"/>
    <property type="molecule type" value="Genomic_DNA"/>
</dbReference>
<gene>
    <name evidence="2" type="ORF">DEM34_16275</name>
</gene>
<keyword evidence="3" id="KW-1185">Reference proteome</keyword>